<evidence type="ECO:0000256" key="2">
    <source>
        <dbReference type="ARBA" id="ARBA00009063"/>
    </source>
</evidence>
<dbReference type="InterPro" id="IPR045242">
    <property type="entry name" value="Syntaxin"/>
</dbReference>
<evidence type="ECO:0000256" key="6">
    <source>
        <dbReference type="ARBA" id="ARBA00023054"/>
    </source>
</evidence>
<keyword evidence="3" id="KW-0813">Transport</keyword>
<dbReference type="InterPro" id="IPR010989">
    <property type="entry name" value="SNARE"/>
</dbReference>
<dbReference type="Proteomes" id="UP000279236">
    <property type="component" value="Unassembled WGS sequence"/>
</dbReference>
<evidence type="ECO:0000256" key="7">
    <source>
        <dbReference type="ARBA" id="ARBA00023136"/>
    </source>
</evidence>
<dbReference type="GO" id="GO:0005484">
    <property type="term" value="F:SNAP receptor activity"/>
    <property type="evidence" value="ECO:0007669"/>
    <property type="project" value="TreeGrafter"/>
</dbReference>
<gene>
    <name evidence="11" type="primary">SED5</name>
    <name evidence="11" type="ORF">EHS24_009588</name>
</gene>
<dbReference type="PANTHER" id="PTHR19957">
    <property type="entry name" value="SYNTAXIN"/>
    <property type="match status" value="1"/>
</dbReference>
<accession>A0A427XM30</accession>
<evidence type="ECO:0000256" key="8">
    <source>
        <dbReference type="SAM" id="MobiDB-lite"/>
    </source>
</evidence>
<dbReference type="OrthoDB" id="421009at2759"/>
<dbReference type="InterPro" id="IPR021538">
    <property type="entry name" value="Syntaxin-5_N"/>
</dbReference>
<comment type="caution">
    <text evidence="11">The sequence shown here is derived from an EMBL/GenBank/DDBJ whole genome shotgun (WGS) entry which is preliminary data.</text>
</comment>
<dbReference type="GO" id="GO:0000149">
    <property type="term" value="F:SNARE binding"/>
    <property type="evidence" value="ECO:0007669"/>
    <property type="project" value="TreeGrafter"/>
</dbReference>
<dbReference type="GO" id="GO:0006888">
    <property type="term" value="P:endoplasmic reticulum to Golgi vesicle-mediated transport"/>
    <property type="evidence" value="ECO:0007669"/>
    <property type="project" value="TreeGrafter"/>
</dbReference>
<keyword evidence="4 9" id="KW-0812">Transmembrane</keyword>
<dbReference type="GO" id="GO:0006906">
    <property type="term" value="P:vesicle fusion"/>
    <property type="evidence" value="ECO:0007669"/>
    <property type="project" value="TreeGrafter"/>
</dbReference>
<dbReference type="InterPro" id="IPR000727">
    <property type="entry name" value="T_SNARE_dom"/>
</dbReference>
<evidence type="ECO:0000256" key="9">
    <source>
        <dbReference type="SAM" id="Phobius"/>
    </source>
</evidence>
<dbReference type="GO" id="GO:0006886">
    <property type="term" value="P:intracellular protein transport"/>
    <property type="evidence" value="ECO:0007669"/>
    <property type="project" value="TreeGrafter"/>
</dbReference>
<dbReference type="PROSITE" id="PS50192">
    <property type="entry name" value="T_SNARE"/>
    <property type="match status" value="1"/>
</dbReference>
<dbReference type="GO" id="GO:0048278">
    <property type="term" value="P:vesicle docking"/>
    <property type="evidence" value="ECO:0007669"/>
    <property type="project" value="TreeGrafter"/>
</dbReference>
<evidence type="ECO:0000313" key="12">
    <source>
        <dbReference type="Proteomes" id="UP000279236"/>
    </source>
</evidence>
<keyword evidence="6" id="KW-0175">Coiled coil</keyword>
<dbReference type="RefSeq" id="XP_028475029.1">
    <property type="nucleotide sequence ID" value="XM_028624861.1"/>
</dbReference>
<dbReference type="SMART" id="SM00397">
    <property type="entry name" value="t_SNARE"/>
    <property type="match status" value="1"/>
</dbReference>
<proteinExistence type="inferred from homology"/>
<feature type="transmembrane region" description="Helical" evidence="9">
    <location>
        <begin position="374"/>
        <end position="393"/>
    </location>
</feature>
<keyword evidence="12" id="KW-1185">Reference proteome</keyword>
<dbReference type="GO" id="GO:0000139">
    <property type="term" value="C:Golgi membrane"/>
    <property type="evidence" value="ECO:0007669"/>
    <property type="project" value="TreeGrafter"/>
</dbReference>
<dbReference type="STRING" id="105984.A0A427XM30"/>
<evidence type="ECO:0000259" key="10">
    <source>
        <dbReference type="PROSITE" id="PS50192"/>
    </source>
</evidence>
<keyword evidence="5 9" id="KW-1133">Transmembrane helix</keyword>
<protein>
    <submittedName>
        <fullName evidence="11">Cis-Golgi t-SNARE syntaxin</fullName>
    </submittedName>
</protein>
<feature type="domain" description="T-SNARE coiled-coil homology" evidence="10">
    <location>
        <begin position="303"/>
        <end position="365"/>
    </location>
</feature>
<dbReference type="SUPFAM" id="SSF47661">
    <property type="entry name" value="t-snare proteins"/>
    <property type="match status" value="1"/>
</dbReference>
<evidence type="ECO:0000256" key="1">
    <source>
        <dbReference type="ARBA" id="ARBA00004211"/>
    </source>
</evidence>
<dbReference type="CDD" id="cd15844">
    <property type="entry name" value="SNARE_syntaxin5"/>
    <property type="match status" value="1"/>
</dbReference>
<comment type="similarity">
    <text evidence="2">Belongs to the syntaxin family.</text>
</comment>
<evidence type="ECO:0000256" key="5">
    <source>
        <dbReference type="ARBA" id="ARBA00022989"/>
    </source>
</evidence>
<feature type="region of interest" description="Disordered" evidence="8">
    <location>
        <begin position="255"/>
        <end position="275"/>
    </location>
</feature>
<dbReference type="PANTHER" id="PTHR19957:SF3">
    <property type="entry name" value="SYNTAXIN-5"/>
    <property type="match status" value="1"/>
</dbReference>
<evidence type="ECO:0000313" key="11">
    <source>
        <dbReference type="EMBL" id="RSH79920.1"/>
    </source>
</evidence>
<evidence type="ECO:0000256" key="4">
    <source>
        <dbReference type="ARBA" id="ARBA00022692"/>
    </source>
</evidence>
<feature type="region of interest" description="Disordered" evidence="8">
    <location>
        <begin position="198"/>
        <end position="238"/>
    </location>
</feature>
<dbReference type="Pfam" id="PF05739">
    <property type="entry name" value="SNARE"/>
    <property type="match status" value="1"/>
</dbReference>
<dbReference type="AlphaFoldDB" id="A0A427XM30"/>
<comment type="subcellular location">
    <subcellularLocation>
        <location evidence="1">Membrane</location>
        <topology evidence="1">Single-pass type IV membrane protein</topology>
    </subcellularLocation>
</comment>
<keyword evidence="7 9" id="KW-0472">Membrane</keyword>
<reference evidence="11 12" key="1">
    <citation type="submission" date="2018-11" db="EMBL/GenBank/DDBJ databases">
        <title>Genome sequence of Apiotrichum porosum DSM 27194.</title>
        <authorList>
            <person name="Aliyu H."/>
            <person name="Gorte O."/>
            <person name="Ochsenreither K."/>
        </authorList>
    </citation>
    <scope>NUCLEOTIDE SEQUENCE [LARGE SCALE GENOMIC DNA]</scope>
    <source>
        <strain evidence="11 12">DSM 27194</strain>
    </source>
</reference>
<dbReference type="EMBL" id="RSCE01000009">
    <property type="protein sequence ID" value="RSH79920.1"/>
    <property type="molecule type" value="Genomic_DNA"/>
</dbReference>
<name>A0A427XM30_9TREE</name>
<evidence type="ECO:0000256" key="3">
    <source>
        <dbReference type="ARBA" id="ARBA00022448"/>
    </source>
</evidence>
<sequence length="394" mass="42532">MAPRDRTAEFHSALSSIRARTAVPSGKRDGAKSPLLGGANAAASTSKSEFGRLAGNIAKDINATTLKLQKLAQQLLPYASLAALAPMKCASLPPPPPPPPPPVAKRKTLFDDRPVEISELTYIIRQDIASLNTQIGALQAFVRAQRQPSGGTKQVDEHNSNVVMMLQSRLANMGMGFKDVLELRTQNMKASKDRTEQFVHTASSAAVPAPAKEGGGPGSFPANSHSNPTSHHPPPSLLRHRSRLTLAPDSLLFAQGGGPGSGIDRKGKQRAVPGEGNDYLALDIDGDRQTNDYQQMQLVEQQDNYIQSRSTAIESIESTIAELGSIFSQLAGMVAEQRETVQRIDADVNDISSNVSGAQRELLKYYANISSNRWLMLKIFGVLIIFFLVFILVS</sequence>
<organism evidence="11 12">
    <name type="scientific">Apiotrichum porosum</name>
    <dbReference type="NCBI Taxonomy" id="105984"/>
    <lineage>
        <taxon>Eukaryota</taxon>
        <taxon>Fungi</taxon>
        <taxon>Dikarya</taxon>
        <taxon>Basidiomycota</taxon>
        <taxon>Agaricomycotina</taxon>
        <taxon>Tremellomycetes</taxon>
        <taxon>Trichosporonales</taxon>
        <taxon>Trichosporonaceae</taxon>
        <taxon>Apiotrichum</taxon>
    </lineage>
</organism>
<dbReference type="GO" id="GO:0031201">
    <property type="term" value="C:SNARE complex"/>
    <property type="evidence" value="ECO:0007669"/>
    <property type="project" value="TreeGrafter"/>
</dbReference>
<dbReference type="GeneID" id="39594131"/>
<dbReference type="Pfam" id="PF11416">
    <property type="entry name" value="Syntaxin-5_N"/>
    <property type="match status" value="1"/>
</dbReference>
<dbReference type="Gene3D" id="1.20.58.70">
    <property type="match status" value="1"/>
</dbReference>